<keyword evidence="2" id="KW-1185">Reference proteome</keyword>
<protein>
    <submittedName>
        <fullName evidence="1">Uncharacterized protein</fullName>
    </submittedName>
</protein>
<sequence>MLSVDWLDQECLETCLQKYIKKKEFDKADLFLNLIATRPNPCILNINNSETVKKLRFEQMKLASEKMIAEEDLVDPIWKKIMDEDGENNDSVNLLDNHGMRFDVMLVNDNDSCPDVEDRLWSYRASGCMKWSIKEKCGLTVEQVQDLRIPGQVILTKDIFNIFQSKVVIFFFDGIENVGTIERHQE</sequence>
<reference evidence="1 2" key="1">
    <citation type="submission" date="2024-04" db="EMBL/GenBank/DDBJ databases">
        <authorList>
            <consortium name="Genoscope - CEA"/>
            <person name="William W."/>
        </authorList>
    </citation>
    <scope>NUCLEOTIDE SEQUENCE [LARGE SCALE GENOMIC DNA]</scope>
</reference>
<gene>
    <name evidence="1" type="ORF">GSLYS_00012864001</name>
</gene>
<dbReference type="AlphaFoldDB" id="A0AAV2I158"/>
<dbReference type="Proteomes" id="UP001497497">
    <property type="component" value="Unassembled WGS sequence"/>
</dbReference>
<comment type="caution">
    <text evidence="1">The sequence shown here is derived from an EMBL/GenBank/DDBJ whole genome shotgun (WGS) entry which is preliminary data.</text>
</comment>
<evidence type="ECO:0000313" key="1">
    <source>
        <dbReference type="EMBL" id="CAL1539043.1"/>
    </source>
</evidence>
<organism evidence="1 2">
    <name type="scientific">Lymnaea stagnalis</name>
    <name type="common">Great pond snail</name>
    <name type="synonym">Helix stagnalis</name>
    <dbReference type="NCBI Taxonomy" id="6523"/>
    <lineage>
        <taxon>Eukaryota</taxon>
        <taxon>Metazoa</taxon>
        <taxon>Spiralia</taxon>
        <taxon>Lophotrochozoa</taxon>
        <taxon>Mollusca</taxon>
        <taxon>Gastropoda</taxon>
        <taxon>Heterobranchia</taxon>
        <taxon>Euthyneura</taxon>
        <taxon>Panpulmonata</taxon>
        <taxon>Hygrophila</taxon>
        <taxon>Lymnaeoidea</taxon>
        <taxon>Lymnaeidae</taxon>
        <taxon>Lymnaea</taxon>
    </lineage>
</organism>
<proteinExistence type="predicted"/>
<feature type="non-terminal residue" evidence="1">
    <location>
        <position position="186"/>
    </location>
</feature>
<evidence type="ECO:0000313" key="2">
    <source>
        <dbReference type="Proteomes" id="UP001497497"/>
    </source>
</evidence>
<name>A0AAV2I158_LYMST</name>
<accession>A0AAV2I158</accession>
<dbReference type="EMBL" id="CAXITT010000323">
    <property type="protein sequence ID" value="CAL1539043.1"/>
    <property type="molecule type" value="Genomic_DNA"/>
</dbReference>